<reference evidence="3 4" key="1">
    <citation type="journal article" date="2013" name="Genome Announc.">
        <title>Complete Genome Sequence of Burkholderia sp. Strain RPE64, Bacterial Symbiont of the Bean Bug Riptortus pedestris.</title>
        <authorList>
            <person name="Shibata T.F."/>
            <person name="Maeda T."/>
            <person name="Nikoh N."/>
            <person name="Yamaguchi K."/>
            <person name="Oshima K."/>
            <person name="Hattori M."/>
            <person name="Nishiyama T."/>
            <person name="Hasebe M."/>
            <person name="Fukatsu T."/>
            <person name="Kikuchi Y."/>
            <person name="Shigenobu S."/>
        </authorList>
    </citation>
    <scope>NUCLEOTIDE SEQUENCE [LARGE SCALE GENOMIC DNA]</scope>
</reference>
<dbReference type="STRING" id="758793.BRPE64_BCDS08220"/>
<dbReference type="SUPFAM" id="SSF54001">
    <property type="entry name" value="Cysteine proteinases"/>
    <property type="match status" value="1"/>
</dbReference>
<dbReference type="EMBL" id="AP013059">
    <property type="protein sequence ID" value="BAN25483.1"/>
    <property type="molecule type" value="Genomic_DNA"/>
</dbReference>
<protein>
    <recommendedName>
        <fullName evidence="5">DUF3857 domain-containing protein</fullName>
    </recommendedName>
</protein>
<dbReference type="InterPro" id="IPR038765">
    <property type="entry name" value="Papain-like_cys_pep_sf"/>
</dbReference>
<proteinExistence type="predicted"/>
<keyword evidence="4" id="KW-1185">Reference proteome</keyword>
<dbReference type="PATRIC" id="fig|758793.3.peg.3729"/>
<dbReference type="Pfam" id="PF01841">
    <property type="entry name" value="Transglut_core"/>
    <property type="match status" value="1"/>
</dbReference>
<evidence type="ECO:0000259" key="2">
    <source>
        <dbReference type="Pfam" id="PF12969"/>
    </source>
</evidence>
<gene>
    <name evidence="3" type="ORF">BRPE64_BCDS08220</name>
</gene>
<dbReference type="InterPro" id="IPR024618">
    <property type="entry name" value="DUF3857"/>
</dbReference>
<dbReference type="HOGENOM" id="CLU_029330_0_0_4"/>
<dbReference type="Gene3D" id="2.60.40.3140">
    <property type="match status" value="1"/>
</dbReference>
<reference evidence="3 4" key="2">
    <citation type="journal article" date="2018" name="Int. J. Syst. Evol. Microbiol.">
        <title>Burkholderia insecticola sp. nov., a gut symbiotic bacterium of the bean bug Riptortus pedestris.</title>
        <authorList>
            <person name="Takeshita K."/>
            <person name="Tamaki H."/>
            <person name="Ohbayashi T."/>
            <person name="Meng X.-Y."/>
            <person name="Sone T."/>
            <person name="Mitani Y."/>
            <person name="Peeters C."/>
            <person name="Kikuchi Y."/>
            <person name="Vandamme P."/>
        </authorList>
    </citation>
    <scope>NUCLEOTIDE SEQUENCE [LARGE SCALE GENOMIC DNA]</scope>
    <source>
        <strain evidence="3">RPE64</strain>
    </source>
</reference>
<name>R4WLK7_9BURK</name>
<dbReference type="AlphaFoldDB" id="R4WLK7"/>
<organism evidence="3 4">
    <name type="scientific">Caballeronia insecticola</name>
    <dbReference type="NCBI Taxonomy" id="758793"/>
    <lineage>
        <taxon>Bacteria</taxon>
        <taxon>Pseudomonadati</taxon>
        <taxon>Pseudomonadota</taxon>
        <taxon>Betaproteobacteria</taxon>
        <taxon>Burkholderiales</taxon>
        <taxon>Burkholderiaceae</taxon>
        <taxon>Caballeronia</taxon>
    </lineage>
</organism>
<dbReference type="Gene3D" id="3.10.620.30">
    <property type="match status" value="1"/>
</dbReference>
<accession>R4WLK7</accession>
<evidence type="ECO:0000313" key="4">
    <source>
        <dbReference type="Proteomes" id="UP000013966"/>
    </source>
</evidence>
<feature type="domain" description="Transglutaminase-like" evidence="1">
    <location>
        <begin position="285"/>
        <end position="359"/>
    </location>
</feature>
<dbReference type="Pfam" id="PF12969">
    <property type="entry name" value="DUF3857"/>
    <property type="match status" value="1"/>
</dbReference>
<evidence type="ECO:0000259" key="1">
    <source>
        <dbReference type="Pfam" id="PF01841"/>
    </source>
</evidence>
<evidence type="ECO:0000313" key="3">
    <source>
        <dbReference type="EMBL" id="BAN25483.1"/>
    </source>
</evidence>
<dbReference type="KEGG" id="buo:BRPE64_BCDS08220"/>
<sequence length="652" mass="70955">MEFDAREGVRALLYDGRSTARLGPPNMARLSNGFVCGVLCGLCVGSFGATAFAAQNDDPSTIVSDVHEFVVAEDGSLTEDDATVLRANTSAGVDEIAQRYVWYDKSVSKVEIVEAFSVDANGVRHDVSPDQIRDIQEPRSAGAPTFQDAKLRAVIFPAVSVGSTVHLHFRKSQAAAVIPGQFNYFVDPGQRPVVDQRLVFDLPADKPLYADARGYVAAPPVTENGRTRYAFDYRRERFARIESGSVGYAHYGDRLMVTTFPDYASFAKSYRDAAIDPGAADPAVRALAQSLTHNDADDRAKAKTLYDWVRRNIRYVAMFIGQSPAVPHRVTDVLANRYGDCKDHVALYGALLAALGIRSEPALIGLGSVYALPSVPGYGSGAINHIITWLPDLNVFADSTASSVEFGFLPLADMDRPALLVDSGALVRTPATQPLARTARLQIDVAPQGEASFAYWVEDAGWSAEIERMNLRLANAQRRDQIAADRLRYTNLRGAGAITTSDVDATGGPFATILRGTLDDIVWPTGTTALPALTSLSGGIATTTRSWLAERTRTQPYLCVGGSYDEVSQIALPKHMRVAEMPDDLDLTSGFFRYRSRYLLDPATNVIQISRTLDATFGKQVCSPDDFQAALPALRKIERDTQEQIIVRVSGR</sequence>
<dbReference type="Gene3D" id="2.60.120.1130">
    <property type="match status" value="1"/>
</dbReference>
<dbReference type="Proteomes" id="UP000013966">
    <property type="component" value="Chromosome 2"/>
</dbReference>
<evidence type="ECO:0008006" key="5">
    <source>
        <dbReference type="Google" id="ProtNLM"/>
    </source>
</evidence>
<feature type="domain" description="DUF3857" evidence="2">
    <location>
        <begin position="74"/>
        <end position="234"/>
    </location>
</feature>
<dbReference type="InterPro" id="IPR002931">
    <property type="entry name" value="Transglutaminase-like"/>
</dbReference>